<keyword evidence="3" id="KW-1185">Reference proteome</keyword>
<organism evidence="2 3">
    <name type="scientific">Hymenoscyphus fraxineus</name>
    <dbReference type="NCBI Taxonomy" id="746836"/>
    <lineage>
        <taxon>Eukaryota</taxon>
        <taxon>Fungi</taxon>
        <taxon>Dikarya</taxon>
        <taxon>Ascomycota</taxon>
        <taxon>Pezizomycotina</taxon>
        <taxon>Leotiomycetes</taxon>
        <taxon>Helotiales</taxon>
        <taxon>Helotiaceae</taxon>
        <taxon>Hymenoscyphus</taxon>
    </lineage>
</organism>
<feature type="region of interest" description="Disordered" evidence="1">
    <location>
        <begin position="46"/>
        <end position="68"/>
    </location>
</feature>
<gene>
    <name evidence="2" type="ORF">HYFRA_00000538</name>
</gene>
<protein>
    <submittedName>
        <fullName evidence="2">Uncharacterized protein</fullName>
    </submittedName>
</protein>
<dbReference type="EMBL" id="CAJVRL010000081">
    <property type="protein sequence ID" value="CAG8958186.1"/>
    <property type="molecule type" value="Genomic_DNA"/>
</dbReference>
<evidence type="ECO:0000256" key="1">
    <source>
        <dbReference type="SAM" id="MobiDB-lite"/>
    </source>
</evidence>
<comment type="caution">
    <text evidence="2">The sequence shown here is derived from an EMBL/GenBank/DDBJ whole genome shotgun (WGS) entry which is preliminary data.</text>
</comment>
<reference evidence="2" key="1">
    <citation type="submission" date="2021-07" db="EMBL/GenBank/DDBJ databases">
        <authorList>
            <person name="Durling M."/>
        </authorList>
    </citation>
    <scope>NUCLEOTIDE SEQUENCE</scope>
</reference>
<evidence type="ECO:0000313" key="2">
    <source>
        <dbReference type="EMBL" id="CAG8958186.1"/>
    </source>
</evidence>
<dbReference type="Proteomes" id="UP000696280">
    <property type="component" value="Unassembled WGS sequence"/>
</dbReference>
<dbReference type="OrthoDB" id="10462521at2759"/>
<feature type="compositionally biased region" description="Basic and acidic residues" evidence="1">
    <location>
        <begin position="51"/>
        <end position="63"/>
    </location>
</feature>
<dbReference type="AlphaFoldDB" id="A0A9N9L409"/>
<accession>A0A9N9L409</accession>
<name>A0A9N9L409_9HELO</name>
<sequence>MGRGSVKLDKECVEAIAELKEWQPDLQACESLKRQRIDGGVELAVTAEQQNSREDRGESEEKPVGLQRGSEMGLAGDWLLAVAVVPIGR</sequence>
<evidence type="ECO:0000313" key="3">
    <source>
        <dbReference type="Proteomes" id="UP000696280"/>
    </source>
</evidence>
<proteinExistence type="predicted"/>